<evidence type="ECO:0000313" key="2">
    <source>
        <dbReference type="Proteomes" id="UP001150238"/>
    </source>
</evidence>
<reference evidence="1" key="1">
    <citation type="submission" date="2022-08" db="EMBL/GenBank/DDBJ databases">
        <authorList>
            <consortium name="DOE Joint Genome Institute"/>
            <person name="Min B."/>
            <person name="Riley R."/>
            <person name="Sierra-Patev S."/>
            <person name="Naranjo-Ortiz M."/>
            <person name="Looney B."/>
            <person name="Konkel Z."/>
            <person name="Slot J.C."/>
            <person name="Sakamoto Y."/>
            <person name="Steenwyk J.L."/>
            <person name="Rokas A."/>
            <person name="Carro J."/>
            <person name="Camarero S."/>
            <person name="Ferreira P."/>
            <person name="Molpeceres G."/>
            <person name="Ruiz-Duenas F.J."/>
            <person name="Serrano A."/>
            <person name="Henrissat B."/>
            <person name="Drula E."/>
            <person name="Hughes K.W."/>
            <person name="Mata J.L."/>
            <person name="Ishikawa N.K."/>
            <person name="Vargas-Isla R."/>
            <person name="Ushijima S."/>
            <person name="Smith C.A."/>
            <person name="Ahrendt S."/>
            <person name="Andreopoulos W."/>
            <person name="He G."/>
            <person name="Labutti K."/>
            <person name="Lipzen A."/>
            <person name="Ng V."/>
            <person name="Sandor L."/>
            <person name="Barry K."/>
            <person name="Martinez A.T."/>
            <person name="Xiao Y."/>
            <person name="Gibbons J.G."/>
            <person name="Terashima K."/>
            <person name="Hibbett D.S."/>
            <person name="Grigoriev I.V."/>
        </authorList>
    </citation>
    <scope>NUCLEOTIDE SEQUENCE</scope>
    <source>
        <strain evidence="1">Sp2 HRB7682 ss15</strain>
    </source>
</reference>
<reference evidence="1" key="2">
    <citation type="journal article" date="2023" name="Proc. Natl. Acad. Sci. U.S.A.">
        <title>A global phylogenomic analysis of the shiitake genus Lentinula.</title>
        <authorList>
            <person name="Sierra-Patev S."/>
            <person name="Min B."/>
            <person name="Naranjo-Ortiz M."/>
            <person name="Looney B."/>
            <person name="Konkel Z."/>
            <person name="Slot J.C."/>
            <person name="Sakamoto Y."/>
            <person name="Steenwyk J.L."/>
            <person name="Rokas A."/>
            <person name="Carro J."/>
            <person name="Camarero S."/>
            <person name="Ferreira P."/>
            <person name="Molpeceres G."/>
            <person name="Ruiz-Duenas F.J."/>
            <person name="Serrano A."/>
            <person name="Henrissat B."/>
            <person name="Drula E."/>
            <person name="Hughes K.W."/>
            <person name="Mata J.L."/>
            <person name="Ishikawa N.K."/>
            <person name="Vargas-Isla R."/>
            <person name="Ushijima S."/>
            <person name="Smith C.A."/>
            <person name="Donoghue J."/>
            <person name="Ahrendt S."/>
            <person name="Andreopoulos W."/>
            <person name="He G."/>
            <person name="LaButti K."/>
            <person name="Lipzen A."/>
            <person name="Ng V."/>
            <person name="Riley R."/>
            <person name="Sandor L."/>
            <person name="Barry K."/>
            <person name="Martinez A.T."/>
            <person name="Xiao Y."/>
            <person name="Gibbons J.G."/>
            <person name="Terashima K."/>
            <person name="Grigoriev I.V."/>
            <person name="Hibbett D."/>
        </authorList>
    </citation>
    <scope>NUCLEOTIDE SEQUENCE</scope>
    <source>
        <strain evidence="1">Sp2 HRB7682 ss15</strain>
    </source>
</reference>
<dbReference type="EMBL" id="JANVFS010000009">
    <property type="protein sequence ID" value="KAJ4487030.1"/>
    <property type="molecule type" value="Genomic_DNA"/>
</dbReference>
<comment type="caution">
    <text evidence="1">The sequence shown here is derived from an EMBL/GenBank/DDBJ whole genome shotgun (WGS) entry which is preliminary data.</text>
</comment>
<name>A0A9W9AQP2_9AGAR</name>
<dbReference type="Proteomes" id="UP001150238">
    <property type="component" value="Unassembled WGS sequence"/>
</dbReference>
<accession>A0A9W9AQP2</accession>
<sequence>MKFIYTEIIGNIQKALFLLAGSFKTMKLTNFVGLASLVALAAHSVSAANVKVADPVDASSATDVAATAPSPVASSTYVDVEMLDPSASNGTVNVKVPLPGFSKELYSSLVAGSESTLSSAACIPPGSFCTWGYWDCCGTSGCLLLSIAGGVCV</sequence>
<evidence type="ECO:0000313" key="1">
    <source>
        <dbReference type="EMBL" id="KAJ4487030.1"/>
    </source>
</evidence>
<dbReference type="AlphaFoldDB" id="A0A9W9AQP2"/>
<proteinExistence type="predicted"/>
<gene>
    <name evidence="1" type="ORF">C8J55DRAFT_506895</name>
</gene>
<protein>
    <submittedName>
        <fullName evidence="1">Uncharacterized protein</fullName>
    </submittedName>
</protein>
<organism evidence="1 2">
    <name type="scientific">Lentinula lateritia</name>
    <dbReference type="NCBI Taxonomy" id="40482"/>
    <lineage>
        <taxon>Eukaryota</taxon>
        <taxon>Fungi</taxon>
        <taxon>Dikarya</taxon>
        <taxon>Basidiomycota</taxon>
        <taxon>Agaricomycotina</taxon>
        <taxon>Agaricomycetes</taxon>
        <taxon>Agaricomycetidae</taxon>
        <taxon>Agaricales</taxon>
        <taxon>Marasmiineae</taxon>
        <taxon>Omphalotaceae</taxon>
        <taxon>Lentinula</taxon>
    </lineage>
</organism>